<dbReference type="EMBL" id="HBUF01000030">
    <property type="protein sequence ID" value="CAG6605600.1"/>
    <property type="molecule type" value="Transcribed_RNA"/>
</dbReference>
<feature type="region of interest" description="Disordered" evidence="1">
    <location>
        <begin position="255"/>
        <end position="274"/>
    </location>
</feature>
<proteinExistence type="predicted"/>
<feature type="chain" id="PRO_5034198892" evidence="2">
    <location>
        <begin position="20"/>
        <end position="393"/>
    </location>
</feature>
<evidence type="ECO:0000256" key="2">
    <source>
        <dbReference type="SAM" id="SignalP"/>
    </source>
</evidence>
<feature type="region of interest" description="Disordered" evidence="1">
    <location>
        <begin position="181"/>
        <end position="209"/>
    </location>
</feature>
<evidence type="ECO:0000313" key="3">
    <source>
        <dbReference type="EMBL" id="CAG6605600.1"/>
    </source>
</evidence>
<reference evidence="3" key="1">
    <citation type="submission" date="2021-05" db="EMBL/GenBank/DDBJ databases">
        <authorList>
            <person name="Alioto T."/>
            <person name="Alioto T."/>
            <person name="Gomez Garrido J."/>
        </authorList>
    </citation>
    <scope>NUCLEOTIDE SEQUENCE</scope>
</reference>
<sequence>MSFLNCIVLLLFNLYLIRGEGNNNNVDILDTQLLDQVREENAAALTPHSKSTVHFVWRISVTRTTPPSTTRDPMQKLVTVMVETFKEPKNREQVLNEARNNYPQFLANLRLRGPEHFVDNLVDDDLIMYSDLVERKRQWRENWDRIISFFDTIGDKGFEEMMENMEEVANNRAGWFSSSTTMTTETEKQTSPVTETGTHPPSRTTSAYRATTSCTSIPIPTTLAAPDWVEFYNNITHGTAIDYIFKLISTTTPKRKGRRKKLKPGETEPPEDSTMYVSPEYIVDENMTDTYTYEELFLETNKRVWKLKYTLPGKNYTALDLQRLGLGTTKKTRRKTGTLKGARRGSNASSTLLLSKLKATFQHISTMPVTNSQHLAFGFLFWLKLDTCSLIIK</sequence>
<feature type="signal peptide" evidence="2">
    <location>
        <begin position="1"/>
        <end position="19"/>
    </location>
</feature>
<name>A0A8D8L6Y0_9HEMI</name>
<organism evidence="3">
    <name type="scientific">Cacopsylla melanoneura</name>
    <dbReference type="NCBI Taxonomy" id="428564"/>
    <lineage>
        <taxon>Eukaryota</taxon>
        <taxon>Metazoa</taxon>
        <taxon>Ecdysozoa</taxon>
        <taxon>Arthropoda</taxon>
        <taxon>Hexapoda</taxon>
        <taxon>Insecta</taxon>
        <taxon>Pterygota</taxon>
        <taxon>Neoptera</taxon>
        <taxon>Paraneoptera</taxon>
        <taxon>Hemiptera</taxon>
        <taxon>Sternorrhyncha</taxon>
        <taxon>Psylloidea</taxon>
        <taxon>Psyllidae</taxon>
        <taxon>Psyllinae</taxon>
        <taxon>Cacopsylla</taxon>
    </lineage>
</organism>
<feature type="compositionally biased region" description="Polar residues" evidence="1">
    <location>
        <begin position="192"/>
        <end position="201"/>
    </location>
</feature>
<dbReference type="AlphaFoldDB" id="A0A8D8L6Y0"/>
<accession>A0A8D8L6Y0</accession>
<keyword evidence="2" id="KW-0732">Signal</keyword>
<protein>
    <submittedName>
        <fullName evidence="3">Uncharacterized protein</fullName>
    </submittedName>
</protein>
<evidence type="ECO:0000256" key="1">
    <source>
        <dbReference type="SAM" id="MobiDB-lite"/>
    </source>
</evidence>